<dbReference type="SUPFAM" id="SSF52047">
    <property type="entry name" value="RNI-like"/>
    <property type="match status" value="1"/>
</dbReference>
<evidence type="ECO:0008006" key="3">
    <source>
        <dbReference type="Google" id="ProtNLM"/>
    </source>
</evidence>
<evidence type="ECO:0000313" key="2">
    <source>
        <dbReference type="Proteomes" id="UP001362999"/>
    </source>
</evidence>
<evidence type="ECO:0000313" key="1">
    <source>
        <dbReference type="EMBL" id="KAK6974526.1"/>
    </source>
</evidence>
<dbReference type="EMBL" id="JAWWNJ010000183">
    <property type="protein sequence ID" value="KAK6974526.1"/>
    <property type="molecule type" value="Genomic_DNA"/>
</dbReference>
<reference evidence="1 2" key="1">
    <citation type="journal article" date="2024" name="J Genomics">
        <title>Draft genome sequencing and assembly of Favolaschia claudopus CIRM-BRFM 2984 isolated from oak limbs.</title>
        <authorList>
            <person name="Navarro D."/>
            <person name="Drula E."/>
            <person name="Chaduli D."/>
            <person name="Cazenave R."/>
            <person name="Ahrendt S."/>
            <person name="Wang J."/>
            <person name="Lipzen A."/>
            <person name="Daum C."/>
            <person name="Barry K."/>
            <person name="Grigoriev I.V."/>
            <person name="Favel A."/>
            <person name="Rosso M.N."/>
            <person name="Martin F."/>
        </authorList>
    </citation>
    <scope>NUCLEOTIDE SEQUENCE [LARGE SCALE GENOMIC DNA]</scope>
    <source>
        <strain evidence="1 2">CIRM-BRFM 2984</strain>
    </source>
</reference>
<dbReference type="Gene3D" id="3.80.10.10">
    <property type="entry name" value="Ribonuclease Inhibitor"/>
    <property type="match status" value="1"/>
</dbReference>
<organism evidence="1 2">
    <name type="scientific">Favolaschia claudopus</name>
    <dbReference type="NCBI Taxonomy" id="2862362"/>
    <lineage>
        <taxon>Eukaryota</taxon>
        <taxon>Fungi</taxon>
        <taxon>Dikarya</taxon>
        <taxon>Basidiomycota</taxon>
        <taxon>Agaricomycotina</taxon>
        <taxon>Agaricomycetes</taxon>
        <taxon>Agaricomycetidae</taxon>
        <taxon>Agaricales</taxon>
        <taxon>Marasmiineae</taxon>
        <taxon>Mycenaceae</taxon>
        <taxon>Favolaschia</taxon>
    </lineage>
</organism>
<dbReference type="Proteomes" id="UP001362999">
    <property type="component" value="Unassembled WGS sequence"/>
</dbReference>
<protein>
    <recommendedName>
        <fullName evidence="3">F-box domain-containing protein</fullName>
    </recommendedName>
</protein>
<gene>
    <name evidence="1" type="ORF">R3P38DRAFT_3132781</name>
</gene>
<dbReference type="AlphaFoldDB" id="A0AAV9Z8T7"/>
<sequence length="449" mass="50905">MMTSQAHRVATLELSLAQMESDIRLKAEALLLVEDARRHILRQLNELRDPISRLPLELSSQIFTHYVSRSEEHLVTLAEPLPLLNICKTWTDIALFTSSLWAFVRIDIPANPRIEYVPLLKKWLARAGDDQLVISLNGCVYASPFLPLAMTNLIHLHAFHIGELDLEYHCYLHLLAHAVQFPSLEIVRVRNVLHDSDPERSTMAITGLVAVLETAPLLKTLSVDPPYAKKAGADFHVHHLNLASLKIQFYDSSRFLRHLTLPSLINLELRINALADMTCLISFLAVSTPCLSSLAIHATHPELPRNTIERLFEAIPHLTSFHLLGSNFLLRDAVIDILTLKEDVLPSLTHFMIHIPEMWPRTAWYSPLTQMLSARATPASLTSFRLHLDDLDSDEYDYLAAAGEGFPSPDDWHVLRELREGGMQIELGFFDLDYVSWPPHYAAEEGPQW</sequence>
<dbReference type="InterPro" id="IPR032675">
    <property type="entry name" value="LRR_dom_sf"/>
</dbReference>
<name>A0AAV9Z8T7_9AGAR</name>
<comment type="caution">
    <text evidence="1">The sequence shown here is derived from an EMBL/GenBank/DDBJ whole genome shotgun (WGS) entry which is preliminary data.</text>
</comment>
<proteinExistence type="predicted"/>
<accession>A0AAV9Z8T7</accession>
<keyword evidence="2" id="KW-1185">Reference proteome</keyword>